<accession>A0A4Z2FQK8</accession>
<feature type="region of interest" description="Disordered" evidence="1">
    <location>
        <begin position="1"/>
        <end position="24"/>
    </location>
</feature>
<reference evidence="2 3" key="1">
    <citation type="submission" date="2019-03" db="EMBL/GenBank/DDBJ databases">
        <title>First draft genome of Liparis tanakae, snailfish: a comprehensive survey of snailfish specific genes.</title>
        <authorList>
            <person name="Kim W."/>
            <person name="Song I."/>
            <person name="Jeong J.-H."/>
            <person name="Kim D."/>
            <person name="Kim S."/>
            <person name="Ryu S."/>
            <person name="Song J.Y."/>
            <person name="Lee S.K."/>
        </authorList>
    </citation>
    <scope>NUCLEOTIDE SEQUENCE [LARGE SCALE GENOMIC DNA]</scope>
    <source>
        <tissue evidence="2">Muscle</tissue>
    </source>
</reference>
<evidence type="ECO:0000313" key="2">
    <source>
        <dbReference type="EMBL" id="TNN43428.1"/>
    </source>
</evidence>
<evidence type="ECO:0000313" key="3">
    <source>
        <dbReference type="Proteomes" id="UP000314294"/>
    </source>
</evidence>
<sequence>MPAELRPRQAGDRGLFDDEPEGHGGDELLHLVGQPLLPRLLVLLQGRGDLEGRKDDGHLSATNYDYYHALQELHATAVLRY</sequence>
<dbReference type="Proteomes" id="UP000314294">
    <property type="component" value="Unassembled WGS sequence"/>
</dbReference>
<gene>
    <name evidence="2" type="ORF">EYF80_046357</name>
</gene>
<protein>
    <submittedName>
        <fullName evidence="2">Uncharacterized protein</fullName>
    </submittedName>
</protein>
<keyword evidence="3" id="KW-1185">Reference proteome</keyword>
<name>A0A4Z2FQK8_9TELE</name>
<dbReference type="AlphaFoldDB" id="A0A4Z2FQK8"/>
<dbReference type="EMBL" id="SRLO01000965">
    <property type="protein sequence ID" value="TNN43428.1"/>
    <property type="molecule type" value="Genomic_DNA"/>
</dbReference>
<proteinExistence type="predicted"/>
<organism evidence="2 3">
    <name type="scientific">Liparis tanakae</name>
    <name type="common">Tanaka's snailfish</name>
    <dbReference type="NCBI Taxonomy" id="230148"/>
    <lineage>
        <taxon>Eukaryota</taxon>
        <taxon>Metazoa</taxon>
        <taxon>Chordata</taxon>
        <taxon>Craniata</taxon>
        <taxon>Vertebrata</taxon>
        <taxon>Euteleostomi</taxon>
        <taxon>Actinopterygii</taxon>
        <taxon>Neopterygii</taxon>
        <taxon>Teleostei</taxon>
        <taxon>Neoteleostei</taxon>
        <taxon>Acanthomorphata</taxon>
        <taxon>Eupercaria</taxon>
        <taxon>Perciformes</taxon>
        <taxon>Cottioidei</taxon>
        <taxon>Cottales</taxon>
        <taxon>Liparidae</taxon>
        <taxon>Liparis</taxon>
    </lineage>
</organism>
<evidence type="ECO:0000256" key="1">
    <source>
        <dbReference type="SAM" id="MobiDB-lite"/>
    </source>
</evidence>
<comment type="caution">
    <text evidence="2">The sequence shown here is derived from an EMBL/GenBank/DDBJ whole genome shotgun (WGS) entry which is preliminary data.</text>
</comment>